<name>A0A165FAH6_9BASI</name>
<dbReference type="Proteomes" id="UP000076842">
    <property type="component" value="Unassembled WGS sequence"/>
</dbReference>
<dbReference type="Gene3D" id="2.30.29.30">
    <property type="entry name" value="Pleckstrin-homology domain (PH domain)/Phosphotyrosine-binding domain (PTB)"/>
    <property type="match status" value="1"/>
</dbReference>
<dbReference type="EMBL" id="KV423977">
    <property type="protein sequence ID" value="KZT56470.1"/>
    <property type="molecule type" value="Genomic_DNA"/>
</dbReference>
<keyword evidence="5" id="KW-1185">Reference proteome</keyword>
<dbReference type="Gene3D" id="1.10.1000.11">
    <property type="entry name" value="Arf Nucleotide-binding Site Opener,domain 2"/>
    <property type="match status" value="1"/>
</dbReference>
<feature type="domain" description="PH" evidence="2">
    <location>
        <begin position="250"/>
        <end position="376"/>
    </location>
</feature>
<dbReference type="PANTHER" id="PTHR10663:SF405">
    <property type="entry name" value="ARF GUANINE NUCLEOTIDE EXCHANGE FACTOR SYT1"/>
    <property type="match status" value="1"/>
</dbReference>
<dbReference type="InterPro" id="IPR035999">
    <property type="entry name" value="Sec7_dom_sf"/>
</dbReference>
<evidence type="ECO:0008006" key="6">
    <source>
        <dbReference type="Google" id="ProtNLM"/>
    </source>
</evidence>
<dbReference type="InParanoid" id="A0A165FAH6"/>
<gene>
    <name evidence="4" type="ORF">CALCODRAFT_410456</name>
</gene>
<dbReference type="InterPro" id="IPR000904">
    <property type="entry name" value="Sec7_dom"/>
</dbReference>
<evidence type="ECO:0000313" key="4">
    <source>
        <dbReference type="EMBL" id="KZT56470.1"/>
    </source>
</evidence>
<feature type="non-terminal residue" evidence="4">
    <location>
        <position position="1"/>
    </location>
</feature>
<dbReference type="AlphaFoldDB" id="A0A165FAH6"/>
<dbReference type="SUPFAM" id="SSF50729">
    <property type="entry name" value="PH domain-like"/>
    <property type="match status" value="1"/>
</dbReference>
<dbReference type="InterPro" id="IPR011993">
    <property type="entry name" value="PH-like_dom_sf"/>
</dbReference>
<dbReference type="OrthoDB" id="430364at2759"/>
<evidence type="ECO:0000259" key="2">
    <source>
        <dbReference type="PROSITE" id="PS50003"/>
    </source>
</evidence>
<accession>A0A165FAH6</accession>
<proteinExistence type="predicted"/>
<dbReference type="GO" id="GO:0005085">
    <property type="term" value="F:guanyl-nucleotide exchange factor activity"/>
    <property type="evidence" value="ECO:0007669"/>
    <property type="project" value="InterPro"/>
</dbReference>
<protein>
    <recommendedName>
        <fullName evidence="6">Sec7-domain-containing protein</fullName>
    </recommendedName>
</protein>
<feature type="compositionally biased region" description="Polar residues" evidence="1">
    <location>
        <begin position="443"/>
        <end position="452"/>
    </location>
</feature>
<dbReference type="STRING" id="1353952.A0A165FAH6"/>
<sequence length="621" mass="67351">GLPIDISLRMLLMHLALPKETQAIDRFVETFASTWAERYPGLVNTDQAYILAFSMIMLHTDHFNPSNKRKMSREDYVRNTRRDGGVPDVVLEYFYDNITFTRFIFVEDAVDVHGQRSFMPAVDISPSGISVSPAVSASAGGGRSKGKKIDVYYLIAQGRLDPLRAPVGAWIPSFEPFSYAGTNEGGADDWVERCNDAFAGAAEVRVDSVAGRSTSGLAGLGNFGSGGGATANGIGTASMTEAQDGGMVLKLTKVGALLRRQVDGDGGRKNSHKWRNLGVALTGSQLLFFKDPNWIVNLKDGADAARRAGNQPPRLAVFRPDDWVSLRDAVALFDTTYLETEHTFRLVLPHKKQYLFQVAGEDEVNEWMALINYAASFKTAGVRMRSAGMTSRQLGLAALAAAESHVREVRSASGASSPAHLSRVVSLDDTPPTASPGELTPVESGTDSATAVSNSPSLPSLPDPADQLEATFREIKAELAAIRPGLAELGLGPEMTRSSSLGPLTYSSVNSSGEFSIRKGWLASRSEVIERKIASVEQDIAKLEPHVEADLRAARNLAMLTPFLKSTREKINAAVQPLARRVTQLRMDLARLRCYCDVLRADLDAEQREWASTKQTAFDAA</sequence>
<dbReference type="Pfam" id="PF15410">
    <property type="entry name" value="PH_9"/>
    <property type="match status" value="1"/>
</dbReference>
<dbReference type="InterPro" id="IPR041681">
    <property type="entry name" value="PH_9"/>
</dbReference>
<dbReference type="InterPro" id="IPR023394">
    <property type="entry name" value="Sec7_C_sf"/>
</dbReference>
<dbReference type="PROSITE" id="PS50190">
    <property type="entry name" value="SEC7"/>
    <property type="match status" value="1"/>
</dbReference>
<feature type="domain" description="SEC7" evidence="3">
    <location>
        <begin position="1"/>
        <end position="101"/>
    </location>
</feature>
<organism evidence="4 5">
    <name type="scientific">Calocera cornea HHB12733</name>
    <dbReference type="NCBI Taxonomy" id="1353952"/>
    <lineage>
        <taxon>Eukaryota</taxon>
        <taxon>Fungi</taxon>
        <taxon>Dikarya</taxon>
        <taxon>Basidiomycota</taxon>
        <taxon>Agaricomycotina</taxon>
        <taxon>Dacrymycetes</taxon>
        <taxon>Dacrymycetales</taxon>
        <taxon>Dacrymycetaceae</taxon>
        <taxon>Calocera</taxon>
    </lineage>
</organism>
<dbReference type="SMART" id="SM00233">
    <property type="entry name" value="PH"/>
    <property type="match status" value="1"/>
</dbReference>
<dbReference type="GO" id="GO:0032012">
    <property type="term" value="P:regulation of ARF protein signal transduction"/>
    <property type="evidence" value="ECO:0007669"/>
    <property type="project" value="InterPro"/>
</dbReference>
<evidence type="ECO:0000313" key="5">
    <source>
        <dbReference type="Proteomes" id="UP000076842"/>
    </source>
</evidence>
<feature type="compositionally biased region" description="Low complexity" evidence="1">
    <location>
        <begin position="453"/>
        <end position="464"/>
    </location>
</feature>
<dbReference type="Pfam" id="PF01369">
    <property type="entry name" value="Sec7"/>
    <property type="match status" value="1"/>
</dbReference>
<dbReference type="PROSITE" id="PS50003">
    <property type="entry name" value="PH_DOMAIN"/>
    <property type="match status" value="1"/>
</dbReference>
<dbReference type="SMART" id="SM00222">
    <property type="entry name" value="Sec7"/>
    <property type="match status" value="1"/>
</dbReference>
<dbReference type="InterPro" id="IPR001849">
    <property type="entry name" value="PH_domain"/>
</dbReference>
<feature type="region of interest" description="Disordered" evidence="1">
    <location>
        <begin position="410"/>
        <end position="465"/>
    </location>
</feature>
<dbReference type="SUPFAM" id="SSF48425">
    <property type="entry name" value="Sec7 domain"/>
    <property type="match status" value="1"/>
</dbReference>
<feature type="non-terminal residue" evidence="4">
    <location>
        <position position="621"/>
    </location>
</feature>
<reference evidence="4 5" key="1">
    <citation type="journal article" date="2016" name="Mol. Biol. Evol.">
        <title>Comparative Genomics of Early-Diverging Mushroom-Forming Fungi Provides Insights into the Origins of Lignocellulose Decay Capabilities.</title>
        <authorList>
            <person name="Nagy L.G."/>
            <person name="Riley R."/>
            <person name="Tritt A."/>
            <person name="Adam C."/>
            <person name="Daum C."/>
            <person name="Floudas D."/>
            <person name="Sun H."/>
            <person name="Yadav J.S."/>
            <person name="Pangilinan J."/>
            <person name="Larsson K.H."/>
            <person name="Matsuura K."/>
            <person name="Barry K."/>
            <person name="Labutti K."/>
            <person name="Kuo R."/>
            <person name="Ohm R.A."/>
            <person name="Bhattacharya S.S."/>
            <person name="Shirouzu T."/>
            <person name="Yoshinaga Y."/>
            <person name="Martin F.M."/>
            <person name="Grigoriev I.V."/>
            <person name="Hibbett D.S."/>
        </authorList>
    </citation>
    <scope>NUCLEOTIDE SEQUENCE [LARGE SCALE GENOMIC DNA]</scope>
    <source>
        <strain evidence="4 5">HHB12733</strain>
    </source>
</reference>
<evidence type="ECO:0000259" key="3">
    <source>
        <dbReference type="PROSITE" id="PS50190"/>
    </source>
</evidence>
<evidence type="ECO:0000256" key="1">
    <source>
        <dbReference type="SAM" id="MobiDB-lite"/>
    </source>
</evidence>
<dbReference type="PANTHER" id="PTHR10663">
    <property type="entry name" value="GUANYL-NUCLEOTIDE EXCHANGE FACTOR"/>
    <property type="match status" value="1"/>
</dbReference>